<dbReference type="RefSeq" id="WP_135478924.1">
    <property type="nucleotide sequence ID" value="NZ_SIJK02000024.1"/>
</dbReference>
<dbReference type="InterPro" id="IPR021280">
    <property type="entry name" value="TMEM260-like"/>
</dbReference>
<gene>
    <name evidence="2" type="ORF">EYB53_013945</name>
</gene>
<feature type="transmembrane region" description="Helical" evidence="1">
    <location>
        <begin position="74"/>
        <end position="94"/>
    </location>
</feature>
<keyword evidence="1" id="KW-0812">Transmembrane</keyword>
<feature type="transmembrane region" description="Helical" evidence="1">
    <location>
        <begin position="172"/>
        <end position="194"/>
    </location>
</feature>
<feature type="transmembrane region" description="Helical" evidence="1">
    <location>
        <begin position="133"/>
        <end position="152"/>
    </location>
</feature>
<evidence type="ECO:0000256" key="1">
    <source>
        <dbReference type="SAM" id="Phobius"/>
    </source>
</evidence>
<feature type="transmembrane region" description="Helical" evidence="1">
    <location>
        <begin position="305"/>
        <end position="323"/>
    </location>
</feature>
<organism evidence="2 3">
    <name type="scientific">Candidatus Chloroploca mongolica</name>
    <dbReference type="NCBI Taxonomy" id="2528176"/>
    <lineage>
        <taxon>Bacteria</taxon>
        <taxon>Bacillati</taxon>
        <taxon>Chloroflexota</taxon>
        <taxon>Chloroflexia</taxon>
        <taxon>Chloroflexales</taxon>
        <taxon>Chloroflexineae</taxon>
        <taxon>Oscillochloridaceae</taxon>
        <taxon>Candidatus Chloroploca</taxon>
    </lineage>
</organism>
<dbReference type="Pfam" id="PF11028">
    <property type="entry name" value="TMEM260-like"/>
    <property type="match status" value="1"/>
</dbReference>
<comment type="caution">
    <text evidence="2">The sequence shown here is derived from an EMBL/GenBank/DDBJ whole genome shotgun (WGS) entry which is preliminary data.</text>
</comment>
<evidence type="ECO:0000313" key="2">
    <source>
        <dbReference type="EMBL" id="MBP1466811.1"/>
    </source>
</evidence>
<evidence type="ECO:0000313" key="3">
    <source>
        <dbReference type="Proteomes" id="UP001193081"/>
    </source>
</evidence>
<feature type="transmembrane region" description="Helical" evidence="1">
    <location>
        <begin position="106"/>
        <end position="126"/>
    </location>
</feature>
<proteinExistence type="predicted"/>
<keyword evidence="3" id="KW-1185">Reference proteome</keyword>
<dbReference type="Proteomes" id="UP001193081">
    <property type="component" value="Unassembled WGS sequence"/>
</dbReference>
<protein>
    <submittedName>
        <fullName evidence="2">DUF2723 domain-containing protein</fullName>
    </submittedName>
</protein>
<feature type="transmembrane region" description="Helical" evidence="1">
    <location>
        <begin position="329"/>
        <end position="347"/>
    </location>
</feature>
<keyword evidence="1" id="KW-0472">Membrane</keyword>
<sequence length="708" mass="76672">MRSFALLTFCCCAALYVLTLTNVHTYDALSYILDVERKPWQELFHPHHLAYGPLGALIHAVAGGLGWSGGAERLLQLTNALAGAIGVTLFGVLIGRLIGRGQSQTWAWQPALLGALLLASSFAYWYYAIEVEVYTIAAVFLIVALALMLRAARTPASPTLAAGLGLVQGMAVLFHQTNVLLSVPAGLALIYGYVKQKQAGPPNWRGLLVTLVSYGLPLALVVGGAYLWVGLGVSGFRNAADLFTWAAGYTTTGFWGGPVDQTKLSLLGQGLADTIAQPGGAILGLLLLGLLILHLRPLLRTAPPGSLVIATSWLLVYGAFFLWWEPDNIEFWIASLPPFYLLLVLATHPARNQRSSQAPDGRVQVRMWGNRQAWERGRPALENIPRAGRPRSQERGQPLRWRHQLTQLLLLGIGVTMLGLNWATIQQRGDAQRDLQRLAATTLGNLAATGDLLVVPDGIAELYLPFYEQHPNVISLNQAVALTSNDWPAACALIQERIETALASGYAVFIADDAIHPPPAPPDEPPTPSERLGLAPEEVAACYAPYREALRPLELAAPLPRYGVLDAAQTLAEGPGWAFSRLEWGWQVHNATTIGRDSPGWQLEPGLDPALISPPMRLDTAAFANIEITMAATTAARDAQLFWLDENGQTDEDRSMRWTLIESEEFATYRLDLAAAPGWQGIITGLRLDPVGVGDGGSIVLASIQLQR</sequence>
<feature type="transmembrane region" description="Helical" evidence="1">
    <location>
        <begin position="275"/>
        <end position="293"/>
    </location>
</feature>
<dbReference type="EMBL" id="SIJK02000024">
    <property type="protein sequence ID" value="MBP1466811.1"/>
    <property type="molecule type" value="Genomic_DNA"/>
</dbReference>
<accession>A0ABS4DBJ0</accession>
<feature type="transmembrane region" description="Helical" evidence="1">
    <location>
        <begin position="206"/>
        <end position="229"/>
    </location>
</feature>
<reference evidence="2 3" key="1">
    <citation type="submission" date="2021-03" db="EMBL/GenBank/DDBJ databases">
        <authorList>
            <person name="Grouzdev D.S."/>
        </authorList>
    </citation>
    <scope>NUCLEOTIDE SEQUENCE [LARGE SCALE GENOMIC DNA]</scope>
    <source>
        <strain evidence="2 3">M50-1</strain>
    </source>
</reference>
<name>A0ABS4DBJ0_9CHLR</name>
<feature type="transmembrane region" description="Helical" evidence="1">
    <location>
        <begin position="49"/>
        <end position="67"/>
    </location>
</feature>
<feature type="transmembrane region" description="Helical" evidence="1">
    <location>
        <begin position="405"/>
        <end position="425"/>
    </location>
</feature>
<keyword evidence="1" id="KW-1133">Transmembrane helix</keyword>